<dbReference type="EMBL" id="CADEAL010003988">
    <property type="protein sequence ID" value="CAB1448724.1"/>
    <property type="molecule type" value="Genomic_DNA"/>
</dbReference>
<gene>
    <name evidence="2" type="ORF">PLEPLA_LOCUS36372</name>
</gene>
<feature type="region of interest" description="Disordered" evidence="1">
    <location>
        <begin position="10"/>
        <end position="39"/>
    </location>
</feature>
<protein>
    <submittedName>
        <fullName evidence="2">Uncharacterized protein</fullName>
    </submittedName>
</protein>
<feature type="region of interest" description="Disordered" evidence="1">
    <location>
        <begin position="71"/>
        <end position="157"/>
    </location>
</feature>
<keyword evidence="3" id="KW-1185">Reference proteome</keyword>
<evidence type="ECO:0000313" key="3">
    <source>
        <dbReference type="Proteomes" id="UP001153269"/>
    </source>
</evidence>
<dbReference type="Proteomes" id="UP001153269">
    <property type="component" value="Unassembled WGS sequence"/>
</dbReference>
<proteinExistence type="predicted"/>
<reference evidence="2" key="1">
    <citation type="submission" date="2020-03" db="EMBL/GenBank/DDBJ databases">
        <authorList>
            <person name="Weist P."/>
        </authorList>
    </citation>
    <scope>NUCLEOTIDE SEQUENCE</scope>
</reference>
<feature type="compositionally biased region" description="Low complexity" evidence="1">
    <location>
        <begin position="133"/>
        <end position="149"/>
    </location>
</feature>
<organism evidence="2 3">
    <name type="scientific">Pleuronectes platessa</name>
    <name type="common">European plaice</name>
    <dbReference type="NCBI Taxonomy" id="8262"/>
    <lineage>
        <taxon>Eukaryota</taxon>
        <taxon>Metazoa</taxon>
        <taxon>Chordata</taxon>
        <taxon>Craniata</taxon>
        <taxon>Vertebrata</taxon>
        <taxon>Euteleostomi</taxon>
        <taxon>Actinopterygii</taxon>
        <taxon>Neopterygii</taxon>
        <taxon>Teleostei</taxon>
        <taxon>Neoteleostei</taxon>
        <taxon>Acanthomorphata</taxon>
        <taxon>Carangaria</taxon>
        <taxon>Pleuronectiformes</taxon>
        <taxon>Pleuronectoidei</taxon>
        <taxon>Pleuronectidae</taxon>
        <taxon>Pleuronectes</taxon>
    </lineage>
</organism>
<feature type="compositionally biased region" description="Basic residues" evidence="1">
    <location>
        <begin position="20"/>
        <end position="29"/>
    </location>
</feature>
<accession>A0A9N7Z2B6</accession>
<feature type="compositionally biased region" description="Acidic residues" evidence="1">
    <location>
        <begin position="114"/>
        <end position="129"/>
    </location>
</feature>
<evidence type="ECO:0000313" key="2">
    <source>
        <dbReference type="EMBL" id="CAB1448724.1"/>
    </source>
</evidence>
<dbReference type="AlphaFoldDB" id="A0A9N7Z2B6"/>
<name>A0A9N7Z2B6_PLEPL</name>
<sequence length="157" mass="16704">MCHILPSCLTPSTPPLHPAPRAHPHRAPRPRLSGAPHPSLRGVFQQRHRQRTARPRAAQLTWPNLVPCYSCPPTSNRAKKKKKWQMKCGRTSSDVTMPEHLPGARRALGRTDGDADDDGGDDEDDDDADGDGRPAAAAAAAAACSARHGGSSGGVVE</sequence>
<comment type="caution">
    <text evidence="2">The sequence shown here is derived from an EMBL/GenBank/DDBJ whole genome shotgun (WGS) entry which is preliminary data.</text>
</comment>
<evidence type="ECO:0000256" key="1">
    <source>
        <dbReference type="SAM" id="MobiDB-lite"/>
    </source>
</evidence>